<dbReference type="GO" id="GO:0000166">
    <property type="term" value="F:nucleotide binding"/>
    <property type="evidence" value="ECO:0007669"/>
    <property type="project" value="InterPro"/>
</dbReference>
<dbReference type="Gene3D" id="3.40.50.720">
    <property type="entry name" value="NAD(P)-binding Rossmann-like Domain"/>
    <property type="match status" value="1"/>
</dbReference>
<dbReference type="SUPFAM" id="SSF51735">
    <property type="entry name" value="NAD(P)-binding Rossmann-fold domains"/>
    <property type="match status" value="1"/>
</dbReference>
<dbReference type="EMBL" id="QORO01000001">
    <property type="protein sequence ID" value="RCK62070.1"/>
    <property type="molecule type" value="Genomic_DNA"/>
</dbReference>
<evidence type="ECO:0000313" key="2">
    <source>
        <dbReference type="EMBL" id="RCK62070.1"/>
    </source>
</evidence>
<dbReference type="OrthoDB" id="9772350at2"/>
<evidence type="ECO:0000313" key="3">
    <source>
        <dbReference type="Proteomes" id="UP000253508"/>
    </source>
</evidence>
<reference evidence="2 3" key="1">
    <citation type="submission" date="2018-07" db="EMBL/GenBank/DDBJ databases">
        <title>Microbacterium endoborsara sp. nov., a novel actinobacterium isolated from Borszczowia aralocaspica.</title>
        <authorList>
            <person name="An D."/>
        </authorList>
    </citation>
    <scope>NUCLEOTIDE SEQUENCE [LARGE SCALE GENOMIC DNA]</scope>
    <source>
        <strain evidence="2 3">C1.15228</strain>
    </source>
</reference>
<comment type="caution">
    <text evidence="2">The sequence shown here is derived from an EMBL/GenBank/DDBJ whole genome shotgun (WGS) entry which is preliminary data.</text>
</comment>
<dbReference type="Pfam" id="PF01408">
    <property type="entry name" value="GFO_IDH_MocA"/>
    <property type="match status" value="1"/>
</dbReference>
<organism evidence="2 3">
    <name type="scientific">Microbacterium sorbitolivorans</name>
    <dbReference type="NCBI Taxonomy" id="1867410"/>
    <lineage>
        <taxon>Bacteria</taxon>
        <taxon>Bacillati</taxon>
        <taxon>Actinomycetota</taxon>
        <taxon>Actinomycetes</taxon>
        <taxon>Micrococcales</taxon>
        <taxon>Microbacteriaceae</taxon>
        <taxon>Microbacterium</taxon>
    </lineage>
</organism>
<dbReference type="AlphaFoldDB" id="A0A367Y8Y1"/>
<sequence>MTTSLAMIGTGWRSQFILDVAAALPERFEIVGVTSRTRSKSDALAARYGVPAFDTLDELLAHRRPDFLVLSVAGHATPALLAEAHRVGIPVLTETPPAGSIDELVALWNDIGPDARVQVAEQYHLQPLHAAQIAIARSGVLGEVGEARVSISHGYHAVSVMRLLLGVGFDDATITALPAVSWPLTGGPGRGGDPVAETIVMNEQVLAQVDFGGRVGVYDWSSAQNRSWIRGPRTLTRGTRGEIDHLEVRYLEDARTPIQYTLRRVEGGQFTNMEDKFLRGIIAGERYVDTNEFAPARLIDDDIAVARCLVGMASYAAGGEGFYSLAEASQDHYLGLSIMRAHATGEPVRTVPQVWARGA</sequence>
<keyword evidence="3" id="KW-1185">Reference proteome</keyword>
<proteinExistence type="predicted"/>
<dbReference type="InterPro" id="IPR036291">
    <property type="entry name" value="NAD(P)-bd_dom_sf"/>
</dbReference>
<dbReference type="Proteomes" id="UP000253508">
    <property type="component" value="Unassembled WGS sequence"/>
</dbReference>
<accession>A0A367Y8Y1</accession>
<evidence type="ECO:0000259" key="1">
    <source>
        <dbReference type="Pfam" id="PF01408"/>
    </source>
</evidence>
<protein>
    <submittedName>
        <fullName evidence="2">Gfo/Idh/MocA family oxidoreductase</fullName>
    </submittedName>
</protein>
<gene>
    <name evidence="2" type="ORF">DTO57_05570</name>
</gene>
<feature type="domain" description="Gfo/Idh/MocA-like oxidoreductase N-terminal" evidence="1">
    <location>
        <begin position="5"/>
        <end position="108"/>
    </location>
</feature>
<name>A0A367Y8Y1_9MICO</name>
<dbReference type="InterPro" id="IPR000683">
    <property type="entry name" value="Gfo/Idh/MocA-like_OxRdtase_N"/>
</dbReference>
<dbReference type="RefSeq" id="WP_114117171.1">
    <property type="nucleotide sequence ID" value="NZ_BMHU01000004.1"/>
</dbReference>